<feature type="transmembrane region" description="Helical" evidence="11">
    <location>
        <begin position="32"/>
        <end position="51"/>
    </location>
</feature>
<evidence type="ECO:0000256" key="11">
    <source>
        <dbReference type="SAM" id="Phobius"/>
    </source>
</evidence>
<evidence type="ECO:0000256" key="2">
    <source>
        <dbReference type="ARBA" id="ARBA00010637"/>
    </source>
</evidence>
<gene>
    <name evidence="12" type="ORF">D8779_00520</name>
</gene>
<name>A0A4T1ZXI8_9PSED</name>
<reference evidence="12 13" key="1">
    <citation type="submission" date="2018-10" db="EMBL/GenBank/DDBJ databases">
        <title>Pseudomonas leptonychotis sp. nov., isolated from Weddell seals in Antarctica.</title>
        <authorList>
            <person name="Novakova D."/>
            <person name="Svec P."/>
            <person name="Kralova S."/>
            <person name="Kristofova L."/>
            <person name="Zeman M."/>
            <person name="Pantucek R."/>
            <person name="Maslanova I."/>
            <person name="Sedlacek I."/>
        </authorList>
    </citation>
    <scope>NUCLEOTIDE SEQUENCE [LARGE SCALE GENOMIC DNA]</scope>
    <source>
        <strain evidence="12 13">CCM 8849</strain>
    </source>
</reference>
<dbReference type="GO" id="GO:0005886">
    <property type="term" value="C:plasma membrane"/>
    <property type="evidence" value="ECO:0007669"/>
    <property type="project" value="UniProtKB-SubCell"/>
</dbReference>
<comment type="subcellular location">
    <subcellularLocation>
        <location evidence="1">Cell inner membrane</location>
        <topology evidence="1">Single-pass membrane protein</topology>
    </subcellularLocation>
</comment>
<dbReference type="GO" id="GO:0015628">
    <property type="term" value="P:protein secretion by the type II secretion system"/>
    <property type="evidence" value="ECO:0007669"/>
    <property type="project" value="InterPro"/>
</dbReference>
<keyword evidence="3 10" id="KW-0813">Transport</keyword>
<dbReference type="AlphaFoldDB" id="A0A4T1ZXI8"/>
<evidence type="ECO:0000256" key="8">
    <source>
        <dbReference type="ARBA" id="ARBA00022989"/>
    </source>
</evidence>
<dbReference type="EMBL" id="RFLV01000001">
    <property type="protein sequence ID" value="TIH09240.1"/>
    <property type="molecule type" value="Genomic_DNA"/>
</dbReference>
<protein>
    <recommendedName>
        <fullName evidence="10">Type II secretion system protein M</fullName>
        <shortName evidence="10">T2SS protein M</shortName>
    </recommendedName>
    <alternativeName>
        <fullName evidence="10">General secretion pathway protein M</fullName>
    </alternativeName>
</protein>
<evidence type="ECO:0000256" key="3">
    <source>
        <dbReference type="ARBA" id="ARBA00022448"/>
    </source>
</evidence>
<evidence type="ECO:0000256" key="10">
    <source>
        <dbReference type="PIRNR" id="PIRNR006291"/>
    </source>
</evidence>
<dbReference type="InterPro" id="IPR007690">
    <property type="entry name" value="T2SS_GspM"/>
</dbReference>
<dbReference type="PIRSF" id="PIRSF006291">
    <property type="entry name" value="GspM"/>
    <property type="match status" value="1"/>
</dbReference>
<evidence type="ECO:0000313" key="12">
    <source>
        <dbReference type="EMBL" id="TIH09240.1"/>
    </source>
</evidence>
<sequence length="173" mass="18835">MSMSQASKGFTAQLENSLLLQRWRTLAPREQLSLASLGGFLLLVLLYLALWQPAQQRLLAARAAFETQRELNAYLHSQAPLARNLASTPQSRVEPARLQGLVTASATTQGLTIERLDSDGEGVLQVSVQAAPFAQLLRWFAALQEQGVQIAEAGLDRSGDNQVAARLSLRVAQ</sequence>
<keyword evidence="13" id="KW-1185">Reference proteome</keyword>
<dbReference type="SUPFAM" id="SSF103054">
    <property type="entry name" value="General secretion pathway protein M, EpsM"/>
    <property type="match status" value="1"/>
</dbReference>
<keyword evidence="9 10" id="KW-0472">Membrane</keyword>
<organism evidence="12 13">
    <name type="scientific">Pseudomonas leptonychotis</name>
    <dbReference type="NCBI Taxonomy" id="2448482"/>
    <lineage>
        <taxon>Bacteria</taxon>
        <taxon>Pseudomonadati</taxon>
        <taxon>Pseudomonadota</taxon>
        <taxon>Gammaproteobacteria</taxon>
        <taxon>Pseudomonadales</taxon>
        <taxon>Pseudomonadaceae</taxon>
        <taxon>Pseudomonas</taxon>
    </lineage>
</organism>
<dbReference type="InterPro" id="IPR023229">
    <property type="entry name" value="T2SS_M_periplasmic_sf"/>
</dbReference>
<evidence type="ECO:0000256" key="5">
    <source>
        <dbReference type="ARBA" id="ARBA00022519"/>
    </source>
</evidence>
<keyword evidence="7 10" id="KW-0653">Protein transport</keyword>
<keyword evidence="8 11" id="KW-1133">Transmembrane helix</keyword>
<evidence type="ECO:0000256" key="9">
    <source>
        <dbReference type="ARBA" id="ARBA00023136"/>
    </source>
</evidence>
<dbReference type="OrthoDB" id="7013123at2"/>
<evidence type="ECO:0000256" key="1">
    <source>
        <dbReference type="ARBA" id="ARBA00004377"/>
    </source>
</evidence>
<dbReference type="Proteomes" id="UP000307541">
    <property type="component" value="Unassembled WGS sequence"/>
</dbReference>
<keyword evidence="4 10" id="KW-1003">Cell membrane</keyword>
<evidence type="ECO:0000256" key="6">
    <source>
        <dbReference type="ARBA" id="ARBA00022692"/>
    </source>
</evidence>
<proteinExistence type="inferred from homology"/>
<dbReference type="Gene3D" id="3.30.1360.100">
    <property type="entry name" value="General secretion pathway protein M, EpsM"/>
    <property type="match status" value="1"/>
</dbReference>
<keyword evidence="5 10" id="KW-0997">Cell inner membrane</keyword>
<evidence type="ECO:0000256" key="4">
    <source>
        <dbReference type="ARBA" id="ARBA00022475"/>
    </source>
</evidence>
<dbReference type="Pfam" id="PF04612">
    <property type="entry name" value="T2SSM"/>
    <property type="match status" value="1"/>
</dbReference>
<dbReference type="GO" id="GO:0015627">
    <property type="term" value="C:type II protein secretion system complex"/>
    <property type="evidence" value="ECO:0007669"/>
    <property type="project" value="InterPro"/>
</dbReference>
<evidence type="ECO:0000256" key="7">
    <source>
        <dbReference type="ARBA" id="ARBA00022927"/>
    </source>
</evidence>
<comment type="caution">
    <text evidence="12">The sequence shown here is derived from an EMBL/GenBank/DDBJ whole genome shotgun (WGS) entry which is preliminary data.</text>
</comment>
<accession>A0A4T1ZXI8</accession>
<evidence type="ECO:0000313" key="13">
    <source>
        <dbReference type="Proteomes" id="UP000307541"/>
    </source>
</evidence>
<keyword evidence="6 11" id="KW-0812">Transmembrane</keyword>
<comment type="function">
    <text evidence="10">Inner membrane component of the type II secretion system required for the energy-dependent secretion of extracellular factors such as proteases and toxins from the periplasm.</text>
</comment>
<comment type="similarity">
    <text evidence="2 10">Belongs to the GSP M family.</text>
</comment>